<dbReference type="InterPro" id="IPR013087">
    <property type="entry name" value="Znf_C2H2_type"/>
</dbReference>
<dbReference type="Pfam" id="PF00096">
    <property type="entry name" value="zf-C2H2"/>
    <property type="match status" value="1"/>
</dbReference>
<protein>
    <recommendedName>
        <fullName evidence="5">C2H2-type domain-containing protein</fullName>
    </recommendedName>
</protein>
<keyword evidence="7" id="KW-1185">Reference proteome</keyword>
<comment type="caution">
    <text evidence="6">The sequence shown here is derived from an EMBL/GenBank/DDBJ whole genome shotgun (WGS) entry which is preliminary data.</text>
</comment>
<proteinExistence type="predicted"/>
<evidence type="ECO:0000256" key="2">
    <source>
        <dbReference type="ARBA" id="ARBA00022771"/>
    </source>
</evidence>
<dbReference type="GO" id="GO:0008270">
    <property type="term" value="F:zinc ion binding"/>
    <property type="evidence" value="ECO:0007669"/>
    <property type="project" value="UniProtKB-KW"/>
</dbReference>
<evidence type="ECO:0000256" key="4">
    <source>
        <dbReference type="PROSITE-ProRule" id="PRU00042"/>
    </source>
</evidence>
<organism evidence="6 7">
    <name type="scientific">Elysia chlorotica</name>
    <name type="common">Eastern emerald elysia</name>
    <name type="synonym">Sea slug</name>
    <dbReference type="NCBI Taxonomy" id="188477"/>
    <lineage>
        <taxon>Eukaryota</taxon>
        <taxon>Metazoa</taxon>
        <taxon>Spiralia</taxon>
        <taxon>Lophotrochozoa</taxon>
        <taxon>Mollusca</taxon>
        <taxon>Gastropoda</taxon>
        <taxon>Heterobranchia</taxon>
        <taxon>Euthyneura</taxon>
        <taxon>Panpulmonata</taxon>
        <taxon>Sacoglossa</taxon>
        <taxon>Placobranchoidea</taxon>
        <taxon>Plakobranchidae</taxon>
        <taxon>Elysia</taxon>
    </lineage>
</organism>
<dbReference type="InterPro" id="IPR036236">
    <property type="entry name" value="Znf_C2H2_sf"/>
</dbReference>
<keyword evidence="3" id="KW-0862">Zinc</keyword>
<dbReference type="FunFam" id="3.30.160.60:FF:000065">
    <property type="entry name" value="B-cell CLL/lymphoma 6, member B"/>
    <property type="match status" value="1"/>
</dbReference>
<evidence type="ECO:0000256" key="3">
    <source>
        <dbReference type="ARBA" id="ARBA00022833"/>
    </source>
</evidence>
<dbReference type="PROSITE" id="PS50157">
    <property type="entry name" value="ZINC_FINGER_C2H2_2"/>
    <property type="match status" value="1"/>
</dbReference>
<name>A0A433UD33_ELYCH</name>
<dbReference type="Proteomes" id="UP000271974">
    <property type="component" value="Unassembled WGS sequence"/>
</dbReference>
<dbReference type="SUPFAM" id="SSF57667">
    <property type="entry name" value="beta-beta-alpha zinc fingers"/>
    <property type="match status" value="1"/>
</dbReference>
<dbReference type="Gene3D" id="3.30.160.60">
    <property type="entry name" value="Classic Zinc Finger"/>
    <property type="match status" value="1"/>
</dbReference>
<keyword evidence="2 4" id="KW-0863">Zinc-finger</keyword>
<evidence type="ECO:0000259" key="5">
    <source>
        <dbReference type="PROSITE" id="PS50157"/>
    </source>
</evidence>
<evidence type="ECO:0000313" key="6">
    <source>
        <dbReference type="EMBL" id="RUS91751.1"/>
    </source>
</evidence>
<dbReference type="SMART" id="SM00355">
    <property type="entry name" value="ZnF_C2H2"/>
    <property type="match status" value="2"/>
</dbReference>
<accession>A0A433UD33</accession>
<reference evidence="6 7" key="1">
    <citation type="submission" date="2019-01" db="EMBL/GenBank/DDBJ databases">
        <title>A draft genome assembly of the solar-powered sea slug Elysia chlorotica.</title>
        <authorList>
            <person name="Cai H."/>
            <person name="Li Q."/>
            <person name="Fang X."/>
            <person name="Li J."/>
            <person name="Curtis N.E."/>
            <person name="Altenburger A."/>
            <person name="Shibata T."/>
            <person name="Feng M."/>
            <person name="Maeda T."/>
            <person name="Schwartz J.A."/>
            <person name="Shigenobu S."/>
            <person name="Lundholm N."/>
            <person name="Nishiyama T."/>
            <person name="Yang H."/>
            <person name="Hasebe M."/>
            <person name="Li S."/>
            <person name="Pierce S.K."/>
            <person name="Wang J."/>
        </authorList>
    </citation>
    <scope>NUCLEOTIDE SEQUENCE [LARGE SCALE GENOMIC DNA]</scope>
    <source>
        <strain evidence="6">EC2010</strain>
        <tissue evidence="6">Whole organism of an adult</tissue>
    </source>
</reference>
<dbReference type="OrthoDB" id="6591996at2759"/>
<dbReference type="EMBL" id="RQTK01000006">
    <property type="protein sequence ID" value="RUS91751.1"/>
    <property type="molecule type" value="Genomic_DNA"/>
</dbReference>
<evidence type="ECO:0000256" key="1">
    <source>
        <dbReference type="ARBA" id="ARBA00022723"/>
    </source>
</evidence>
<gene>
    <name evidence="6" type="ORF">EGW08_000459</name>
</gene>
<dbReference type="AlphaFoldDB" id="A0A433UD33"/>
<dbReference type="PROSITE" id="PS00028">
    <property type="entry name" value="ZINC_FINGER_C2H2_1"/>
    <property type="match status" value="1"/>
</dbReference>
<evidence type="ECO:0000313" key="7">
    <source>
        <dbReference type="Proteomes" id="UP000271974"/>
    </source>
</evidence>
<keyword evidence="1" id="KW-0479">Metal-binding</keyword>
<sequence>MMLSTEVLYDGGLSQKDRRAHYGKGILRPVEPCEEDLATSSIPAGSEGSKELHSAEELLATHEIVCKVTSGATMTCPICSKEFRRKDNLRVHMRNKHRIGDPTVCRHCGMSFRSYLRLNEHTKLCEMNQGSVMPRFIQNQ</sequence>
<feature type="domain" description="C2H2-type" evidence="5">
    <location>
        <begin position="74"/>
        <end position="102"/>
    </location>
</feature>